<protein>
    <recommendedName>
        <fullName evidence="3">DUF1059 domain-containing protein</fullName>
    </recommendedName>
</protein>
<reference evidence="1 2" key="1">
    <citation type="journal article" date="2014" name="Genome Announc.">
        <title>Draft Genome Sequence of the Iron-Oxidizing, Acidophilic, and Halotolerant 'Thiobacillus prosperus' Type Strain DSM 5130.</title>
        <authorList>
            <person name="Ossandon F.J."/>
            <person name="Cardenas J.P."/>
            <person name="Corbett M."/>
            <person name="Quatrini R."/>
            <person name="Holmes D.S."/>
            <person name="Watkin E."/>
        </authorList>
    </citation>
    <scope>NUCLEOTIDE SEQUENCE [LARGE SCALE GENOMIC DNA]</scope>
    <source>
        <strain evidence="1 2">DSM 5130</strain>
    </source>
</reference>
<organism evidence="1 2">
    <name type="scientific">Acidihalobacter prosperus</name>
    <dbReference type="NCBI Taxonomy" id="160660"/>
    <lineage>
        <taxon>Bacteria</taxon>
        <taxon>Pseudomonadati</taxon>
        <taxon>Pseudomonadota</taxon>
        <taxon>Gammaproteobacteria</taxon>
        <taxon>Chromatiales</taxon>
        <taxon>Ectothiorhodospiraceae</taxon>
        <taxon>Acidihalobacter</taxon>
    </lineage>
</organism>
<evidence type="ECO:0008006" key="3">
    <source>
        <dbReference type="Google" id="ProtNLM"/>
    </source>
</evidence>
<proteinExistence type="predicted"/>
<dbReference type="RefSeq" id="WP_065089079.1">
    <property type="nucleotide sequence ID" value="NZ_JQSG02000001.1"/>
</dbReference>
<name>A0A1A6C7C2_9GAMM</name>
<dbReference type="OrthoDB" id="1450972at2"/>
<dbReference type="EMBL" id="JQSG02000001">
    <property type="protein sequence ID" value="OBS10461.1"/>
    <property type="molecule type" value="Genomic_DNA"/>
</dbReference>
<keyword evidence="2" id="KW-1185">Reference proteome</keyword>
<comment type="caution">
    <text evidence="1">The sequence shown here is derived from an EMBL/GenBank/DDBJ whole genome shotgun (WGS) entry which is preliminary data.</text>
</comment>
<evidence type="ECO:0000313" key="2">
    <source>
        <dbReference type="Proteomes" id="UP000029273"/>
    </source>
</evidence>
<gene>
    <name evidence="1" type="ORF">Thpro_020177</name>
</gene>
<dbReference type="AlphaFoldDB" id="A0A1A6C7C2"/>
<sequence length="78" mass="8787">MKTMTCKQLGGACDAAFRADTFEAIAEQSKQHGMEMFRIQDAAHLEAMQRMRALAQAPEAMARWLKARKQAFEALPED</sequence>
<accession>A0A1A6C7C2</accession>
<evidence type="ECO:0000313" key="1">
    <source>
        <dbReference type="EMBL" id="OBS10461.1"/>
    </source>
</evidence>
<dbReference type="Proteomes" id="UP000029273">
    <property type="component" value="Unassembled WGS sequence"/>
</dbReference>